<evidence type="ECO:0000313" key="4">
    <source>
        <dbReference type="Proteomes" id="UP000239209"/>
    </source>
</evidence>
<gene>
    <name evidence="3" type="ORF">CLV70_13716</name>
</gene>
<dbReference type="GO" id="GO:0008270">
    <property type="term" value="F:zinc ion binding"/>
    <property type="evidence" value="ECO:0007669"/>
    <property type="project" value="InterPro"/>
</dbReference>
<dbReference type="SUPFAM" id="SSF63737">
    <property type="entry name" value="Leukotriene A4 hydrolase N-terminal domain"/>
    <property type="match status" value="1"/>
</dbReference>
<dbReference type="GO" id="GO:0008237">
    <property type="term" value="F:metallopeptidase activity"/>
    <property type="evidence" value="ECO:0007669"/>
    <property type="project" value="InterPro"/>
</dbReference>
<evidence type="ECO:0000259" key="1">
    <source>
        <dbReference type="Pfam" id="PF01433"/>
    </source>
</evidence>
<dbReference type="AlphaFoldDB" id="A0A2T0RDF3"/>
<dbReference type="EMBL" id="PVZG01000037">
    <property type="protein sequence ID" value="PRY19214.1"/>
    <property type="molecule type" value="Genomic_DNA"/>
</dbReference>
<sequence>MFGPGAAGVGDPYFPESGNGGFDVAGYDLRLRYTPEKGLLSGTATIKATATQDLSRFQLDLTGLAVRAVTVNGVAAASRTGGGELVVTPAAGLRRGSAFTTVVRYAGRPVRVRGGEGWHRTSAGAYAQGGFTSASTWFPVNGHPSDKATFALRMTVPKGMAAVSNGVPGRRTKSRGTVTWRWSVKKPMASHRAFVAIGDYRVTSRQHRGRPVVTAVPAWYPGTGALDRTAEIADFLATRFGPYPFDAYEATAVGVPPADPGLVARDLARQWFGNSVSVRGWQDVWLSEGFAVYAQWLWSEHAGGPDVDESARDLYDTYPWQALPALNPGVKGLASQGPGVRGALTLHALQRRIGDERFFGLLRAWATGHAYGTVTTADFVAAAEQASGQDLAAFFDVWLSGRYRPTY</sequence>
<dbReference type="InterPro" id="IPR014782">
    <property type="entry name" value="Peptidase_M1_dom"/>
</dbReference>
<dbReference type="SUPFAM" id="SSF55486">
    <property type="entry name" value="Metalloproteases ('zincins'), catalytic domain"/>
    <property type="match status" value="1"/>
</dbReference>
<feature type="domain" description="Aminopeptidase N-like N-terminal" evidence="2">
    <location>
        <begin position="128"/>
        <end position="190"/>
    </location>
</feature>
<keyword evidence="4" id="KW-1185">Reference proteome</keyword>
<evidence type="ECO:0000259" key="2">
    <source>
        <dbReference type="Pfam" id="PF17900"/>
    </source>
</evidence>
<comment type="caution">
    <text evidence="3">The sequence shown here is derived from an EMBL/GenBank/DDBJ whole genome shotgun (WGS) entry which is preliminary data.</text>
</comment>
<dbReference type="InterPro" id="IPR050344">
    <property type="entry name" value="Peptidase_M1_aminopeptidases"/>
</dbReference>
<name>A0A2T0RDF3_9ACTN</name>
<dbReference type="CDD" id="cd09603">
    <property type="entry name" value="M1_APN_like"/>
    <property type="match status" value="1"/>
</dbReference>
<dbReference type="Gene3D" id="1.10.390.10">
    <property type="entry name" value="Neutral Protease Domain 2"/>
    <property type="match status" value="1"/>
</dbReference>
<reference evidence="3 4" key="1">
    <citation type="submission" date="2018-03" db="EMBL/GenBank/DDBJ databases">
        <title>Genomic Encyclopedia of Archaeal and Bacterial Type Strains, Phase II (KMG-II): from individual species to whole genera.</title>
        <authorList>
            <person name="Goeker M."/>
        </authorList>
    </citation>
    <scope>NUCLEOTIDE SEQUENCE [LARGE SCALE GENOMIC DNA]</scope>
    <source>
        <strain evidence="3 4">DSM 45348</strain>
    </source>
</reference>
<dbReference type="Proteomes" id="UP000239209">
    <property type="component" value="Unassembled WGS sequence"/>
</dbReference>
<dbReference type="PANTHER" id="PTHR11533">
    <property type="entry name" value="PROTEASE M1 ZINC METALLOPROTEASE"/>
    <property type="match status" value="1"/>
</dbReference>
<organism evidence="3 4">
    <name type="scientific">Pseudosporangium ferrugineum</name>
    <dbReference type="NCBI Taxonomy" id="439699"/>
    <lineage>
        <taxon>Bacteria</taxon>
        <taxon>Bacillati</taxon>
        <taxon>Actinomycetota</taxon>
        <taxon>Actinomycetes</taxon>
        <taxon>Micromonosporales</taxon>
        <taxon>Micromonosporaceae</taxon>
        <taxon>Pseudosporangium</taxon>
    </lineage>
</organism>
<dbReference type="Pfam" id="PF01433">
    <property type="entry name" value="Peptidase_M1"/>
    <property type="match status" value="1"/>
</dbReference>
<dbReference type="Pfam" id="PF17900">
    <property type="entry name" value="Peptidase_M1_N"/>
    <property type="match status" value="1"/>
</dbReference>
<dbReference type="PANTHER" id="PTHR11533:SF297">
    <property type="entry name" value="AMINOPEPTIDASE N"/>
    <property type="match status" value="1"/>
</dbReference>
<dbReference type="InterPro" id="IPR045357">
    <property type="entry name" value="Aminopeptidase_N-like_N"/>
</dbReference>
<protein>
    <submittedName>
        <fullName evidence="3">Peptidase M1-like protein</fullName>
    </submittedName>
</protein>
<proteinExistence type="predicted"/>
<evidence type="ECO:0000313" key="3">
    <source>
        <dbReference type="EMBL" id="PRY19214.1"/>
    </source>
</evidence>
<dbReference type="InterPro" id="IPR027268">
    <property type="entry name" value="Peptidase_M4/M1_CTD_sf"/>
</dbReference>
<feature type="domain" description="Peptidase M1 membrane alanine aminopeptidase" evidence="1">
    <location>
        <begin position="262"/>
        <end position="306"/>
    </location>
</feature>
<accession>A0A2T0RDF3</accession>
<dbReference type="Gene3D" id="2.60.40.1730">
    <property type="entry name" value="tricorn interacting facor f3 domain"/>
    <property type="match status" value="1"/>
</dbReference>
<dbReference type="InterPro" id="IPR042097">
    <property type="entry name" value="Aminopeptidase_N-like_N_sf"/>
</dbReference>